<dbReference type="InterPro" id="IPR002557">
    <property type="entry name" value="Chitin-bd_dom"/>
</dbReference>
<dbReference type="Proteomes" id="UP001314205">
    <property type="component" value="Unassembled WGS sequence"/>
</dbReference>
<dbReference type="InterPro" id="IPR036508">
    <property type="entry name" value="Chitin-bd_dom_sf"/>
</dbReference>
<evidence type="ECO:0000259" key="2">
    <source>
        <dbReference type="PROSITE" id="PS50940"/>
    </source>
</evidence>
<dbReference type="AlphaFoldDB" id="A0AAV1K740"/>
<dbReference type="Gene3D" id="2.170.140.10">
    <property type="entry name" value="Chitin binding domain"/>
    <property type="match status" value="1"/>
</dbReference>
<evidence type="ECO:0000256" key="1">
    <source>
        <dbReference type="SAM" id="SignalP"/>
    </source>
</evidence>
<dbReference type="PROSITE" id="PS50940">
    <property type="entry name" value="CHIT_BIND_II"/>
    <property type="match status" value="1"/>
</dbReference>
<dbReference type="EMBL" id="CAVLGL010000002">
    <property type="protein sequence ID" value="CAK1578923.1"/>
    <property type="molecule type" value="Genomic_DNA"/>
</dbReference>
<name>A0AAV1K740_9NEOP</name>
<evidence type="ECO:0000313" key="4">
    <source>
        <dbReference type="Proteomes" id="UP001314205"/>
    </source>
</evidence>
<sequence length="125" mass="14064">MLGRAAHNMECYKLVFSFLVLGAWAYAVEGRVVNGPRHHTIFVEQRNNDTKCIRNSVTKPNCFNTTDQYLIPHPDDCHLFYYCIGNLPVCMECPAGLQFNPSKHVCDHSQDAGCGRPPTRVPEAP</sequence>
<dbReference type="SUPFAM" id="SSF57625">
    <property type="entry name" value="Invertebrate chitin-binding proteins"/>
    <property type="match status" value="1"/>
</dbReference>
<accession>A0AAV1K740</accession>
<reference evidence="3 4" key="1">
    <citation type="submission" date="2023-11" db="EMBL/GenBank/DDBJ databases">
        <authorList>
            <person name="Hedman E."/>
            <person name="Englund M."/>
            <person name="Stromberg M."/>
            <person name="Nyberg Akerstrom W."/>
            <person name="Nylinder S."/>
            <person name="Jareborg N."/>
            <person name="Kallberg Y."/>
            <person name="Kronander E."/>
        </authorList>
    </citation>
    <scope>NUCLEOTIDE SEQUENCE [LARGE SCALE GENOMIC DNA]</scope>
</reference>
<dbReference type="SMART" id="SM00494">
    <property type="entry name" value="ChtBD2"/>
    <property type="match status" value="1"/>
</dbReference>
<feature type="chain" id="PRO_5043841602" description="Chitin-binding type-2 domain-containing protein" evidence="1">
    <location>
        <begin position="31"/>
        <end position="125"/>
    </location>
</feature>
<feature type="signal peptide" evidence="1">
    <location>
        <begin position="1"/>
        <end position="30"/>
    </location>
</feature>
<organism evidence="3 4">
    <name type="scientific">Parnassius mnemosyne</name>
    <name type="common">clouded apollo</name>
    <dbReference type="NCBI Taxonomy" id="213953"/>
    <lineage>
        <taxon>Eukaryota</taxon>
        <taxon>Metazoa</taxon>
        <taxon>Ecdysozoa</taxon>
        <taxon>Arthropoda</taxon>
        <taxon>Hexapoda</taxon>
        <taxon>Insecta</taxon>
        <taxon>Pterygota</taxon>
        <taxon>Neoptera</taxon>
        <taxon>Endopterygota</taxon>
        <taxon>Lepidoptera</taxon>
        <taxon>Glossata</taxon>
        <taxon>Ditrysia</taxon>
        <taxon>Papilionoidea</taxon>
        <taxon>Papilionidae</taxon>
        <taxon>Parnassiinae</taxon>
        <taxon>Parnassini</taxon>
        <taxon>Parnassius</taxon>
        <taxon>Driopa</taxon>
    </lineage>
</organism>
<gene>
    <name evidence="3" type="ORF">PARMNEM_LOCUS949</name>
</gene>
<evidence type="ECO:0000313" key="3">
    <source>
        <dbReference type="EMBL" id="CAK1578923.1"/>
    </source>
</evidence>
<protein>
    <recommendedName>
        <fullName evidence="2">Chitin-binding type-2 domain-containing protein</fullName>
    </recommendedName>
</protein>
<dbReference type="GO" id="GO:0008061">
    <property type="term" value="F:chitin binding"/>
    <property type="evidence" value="ECO:0007669"/>
    <property type="project" value="InterPro"/>
</dbReference>
<comment type="caution">
    <text evidence="3">The sequence shown here is derived from an EMBL/GenBank/DDBJ whole genome shotgun (WGS) entry which is preliminary data.</text>
</comment>
<keyword evidence="1" id="KW-0732">Signal</keyword>
<feature type="domain" description="Chitin-binding type-2" evidence="2">
    <location>
        <begin position="59"/>
        <end position="116"/>
    </location>
</feature>
<dbReference type="Pfam" id="PF01607">
    <property type="entry name" value="CBM_14"/>
    <property type="match status" value="1"/>
</dbReference>
<dbReference type="GO" id="GO:0005576">
    <property type="term" value="C:extracellular region"/>
    <property type="evidence" value="ECO:0007669"/>
    <property type="project" value="InterPro"/>
</dbReference>
<proteinExistence type="predicted"/>
<keyword evidence="4" id="KW-1185">Reference proteome</keyword>